<dbReference type="PANTHER" id="PTHR35149:SF2">
    <property type="entry name" value="DUF262 DOMAIN-CONTAINING PROTEIN"/>
    <property type="match status" value="1"/>
</dbReference>
<dbReference type="RefSeq" id="WP_382166321.1">
    <property type="nucleotide sequence ID" value="NZ_JBHTBR010000002.1"/>
</dbReference>
<dbReference type="Pfam" id="PF07510">
    <property type="entry name" value="GmrSD_C"/>
    <property type="match status" value="1"/>
</dbReference>
<evidence type="ECO:0000313" key="4">
    <source>
        <dbReference type="Proteomes" id="UP001596492"/>
    </source>
</evidence>
<evidence type="ECO:0000259" key="2">
    <source>
        <dbReference type="Pfam" id="PF07510"/>
    </source>
</evidence>
<feature type="domain" description="GmrSD restriction endonucleases N-terminal" evidence="1">
    <location>
        <begin position="13"/>
        <end position="226"/>
    </location>
</feature>
<gene>
    <name evidence="3" type="ORF">ACFQS8_05830</name>
</gene>
<accession>A0ABW2IJE4</accession>
<proteinExistence type="predicted"/>
<dbReference type="EMBL" id="JBHTBR010000002">
    <property type="protein sequence ID" value="MFC7291127.1"/>
    <property type="molecule type" value="Genomic_DNA"/>
</dbReference>
<keyword evidence="4" id="KW-1185">Reference proteome</keyword>
<sequence>MSLGFKAQEISVRELFSEADSLLMPPYQRGYSWTEKEAIELIGDLQDAAERNRPYFLGAIVVVQNSAKDPVEVVDGQQRLATLSMLFAILRDLSPLKDESNRLHEMLETPPKLMRSAKQWRLTLNNVDTPIFREVIQKRGATPEAEHYITSSETPQHILSNTQAMREYLGEMSVEERSKLATYIFRQCGLVRVKVEDRDMGYTVFRVLNTRGKQPSANDILKSELFELAGFGVDDAAIHSIAWNKFGRRLNSTGFDELLKFIWTIHGKPGDDILSGYRDHIVPEITARVFLEDMLPRYVDAFELILGLRQPGQGFSRGAWNHMLHLRSLEHSSWRIPVLKYMMSGDLSPDALERFFKRIERVAFAMQFTKPDGNFRLRRYNRIAKAIEAGENLDAEESPLDLTPDEATILSERVEGRFATYRQRRALSIRVNSIVNNGVAVAHDSDATLEHVLPRNIPANSYWSKTWKSSNEHRELVDCLGNFTLLTNAENQEADRNDFNIKRGIYFRNGEPSFALSKDIQSYEEWTPEIVKKRRKILADLLRKEWSLPA</sequence>
<dbReference type="Pfam" id="PF03235">
    <property type="entry name" value="GmrSD_N"/>
    <property type="match status" value="1"/>
</dbReference>
<dbReference type="PANTHER" id="PTHR35149">
    <property type="entry name" value="SLL5132 PROTEIN"/>
    <property type="match status" value="1"/>
</dbReference>
<organism evidence="3 4">
    <name type="scientific">Hirschia litorea</name>
    <dbReference type="NCBI Taxonomy" id="1199156"/>
    <lineage>
        <taxon>Bacteria</taxon>
        <taxon>Pseudomonadati</taxon>
        <taxon>Pseudomonadota</taxon>
        <taxon>Alphaproteobacteria</taxon>
        <taxon>Hyphomonadales</taxon>
        <taxon>Hyphomonadaceae</taxon>
        <taxon>Hirschia</taxon>
    </lineage>
</organism>
<comment type="caution">
    <text evidence="3">The sequence shown here is derived from an EMBL/GenBank/DDBJ whole genome shotgun (WGS) entry which is preliminary data.</text>
</comment>
<name>A0ABW2IJE4_9PROT</name>
<feature type="domain" description="GmrSD restriction endonucleases C-terminal" evidence="2">
    <location>
        <begin position="444"/>
        <end position="540"/>
    </location>
</feature>
<reference evidence="4" key="1">
    <citation type="journal article" date="2019" name="Int. J. Syst. Evol. Microbiol.">
        <title>The Global Catalogue of Microorganisms (GCM) 10K type strain sequencing project: providing services to taxonomists for standard genome sequencing and annotation.</title>
        <authorList>
            <consortium name="The Broad Institute Genomics Platform"/>
            <consortium name="The Broad Institute Genome Sequencing Center for Infectious Disease"/>
            <person name="Wu L."/>
            <person name="Ma J."/>
        </authorList>
    </citation>
    <scope>NUCLEOTIDE SEQUENCE [LARGE SCALE GENOMIC DNA]</scope>
    <source>
        <strain evidence="4">CCUG 51308</strain>
    </source>
</reference>
<protein>
    <submittedName>
        <fullName evidence="3">DUF262 domain-containing protein</fullName>
    </submittedName>
</protein>
<dbReference type="Proteomes" id="UP001596492">
    <property type="component" value="Unassembled WGS sequence"/>
</dbReference>
<evidence type="ECO:0000313" key="3">
    <source>
        <dbReference type="EMBL" id="MFC7291127.1"/>
    </source>
</evidence>
<evidence type="ECO:0000259" key="1">
    <source>
        <dbReference type="Pfam" id="PF03235"/>
    </source>
</evidence>
<dbReference type="InterPro" id="IPR011089">
    <property type="entry name" value="GmrSD_C"/>
</dbReference>
<dbReference type="InterPro" id="IPR004919">
    <property type="entry name" value="GmrSD_N"/>
</dbReference>